<dbReference type="Gene3D" id="2.40.160.20">
    <property type="match status" value="1"/>
</dbReference>
<name>A0A327KY98_9BRAD</name>
<evidence type="ECO:0000256" key="5">
    <source>
        <dbReference type="ARBA" id="ARBA00038306"/>
    </source>
</evidence>
<dbReference type="AlphaFoldDB" id="A0A327KY98"/>
<reference evidence="8 9" key="1">
    <citation type="submission" date="2017-07" db="EMBL/GenBank/DDBJ databases">
        <title>Draft Genome Sequences of Select Purple Nonsulfur Bacteria.</title>
        <authorList>
            <person name="Lasarre B."/>
            <person name="Mckinlay J.B."/>
        </authorList>
    </citation>
    <scope>NUCLEOTIDE SEQUENCE [LARGE SCALE GENOMIC DNA]</scope>
    <source>
        <strain evidence="8 9">DSM 5909</strain>
    </source>
</reference>
<protein>
    <submittedName>
        <fullName evidence="8">Cell envelope biogenesis protein OmpA</fullName>
    </submittedName>
</protein>
<dbReference type="PANTHER" id="PTHR34001">
    <property type="entry name" value="BLL7405 PROTEIN"/>
    <property type="match status" value="1"/>
</dbReference>
<keyword evidence="2 6" id="KW-0732">Signal</keyword>
<gene>
    <name evidence="8" type="ORF">CH341_16525</name>
</gene>
<keyword evidence="4" id="KW-0998">Cell outer membrane</keyword>
<keyword evidence="9" id="KW-1185">Reference proteome</keyword>
<evidence type="ECO:0000256" key="4">
    <source>
        <dbReference type="ARBA" id="ARBA00023237"/>
    </source>
</evidence>
<dbReference type="PANTHER" id="PTHR34001:SF3">
    <property type="entry name" value="BLL7405 PROTEIN"/>
    <property type="match status" value="1"/>
</dbReference>
<dbReference type="InterPro" id="IPR027385">
    <property type="entry name" value="Beta-barrel_OMP"/>
</dbReference>
<keyword evidence="3" id="KW-0472">Membrane</keyword>
<proteinExistence type="inferred from homology"/>
<evidence type="ECO:0000313" key="8">
    <source>
        <dbReference type="EMBL" id="RAI43004.1"/>
    </source>
</evidence>
<accession>A0A327KY98</accession>
<dbReference type="InterPro" id="IPR011250">
    <property type="entry name" value="OMP/PagP_B-barrel"/>
</dbReference>
<feature type="domain" description="Outer membrane protein beta-barrel" evidence="7">
    <location>
        <begin position="14"/>
        <end position="254"/>
    </location>
</feature>
<comment type="caution">
    <text evidence="8">The sequence shown here is derived from an EMBL/GenBank/DDBJ whole genome shotgun (WGS) entry which is preliminary data.</text>
</comment>
<sequence>MASVKMLAVAGSAVLLSLTAAGAADLSLAPPPPMPVVQDFSGWYLRGDIGFSNQRVKDIYNVLESTPGTSVTTPHASFDGAPFFGLGIGYQYNNWLRFDVTGEYRSGATFHGLQVVSYNGAVVGTDEYSATKSEWTALANVYVDLGTWWCVTPFVGAGIGASYNRISNFVDVNTITQGVAYAADTGKWNFAWALHAGLAYKVTPGFTVELAYRYLNLGDAVSGDLVTYTGVNNVVNPENFNNITSHDIKLGVRWMLQSPEPVYQPPLIRKG</sequence>
<dbReference type="RefSeq" id="WP_111420123.1">
    <property type="nucleotide sequence ID" value="NZ_NPEX01000112.1"/>
</dbReference>
<dbReference type="InterPro" id="IPR051692">
    <property type="entry name" value="OMP-like"/>
</dbReference>
<evidence type="ECO:0000256" key="3">
    <source>
        <dbReference type="ARBA" id="ARBA00023136"/>
    </source>
</evidence>
<dbReference type="Proteomes" id="UP000249130">
    <property type="component" value="Unassembled WGS sequence"/>
</dbReference>
<evidence type="ECO:0000259" key="7">
    <source>
        <dbReference type="Pfam" id="PF13505"/>
    </source>
</evidence>
<comment type="similarity">
    <text evidence="5">Belongs to the Omp25/RopB family.</text>
</comment>
<dbReference type="Pfam" id="PF13505">
    <property type="entry name" value="OMP_b-brl"/>
    <property type="match status" value="1"/>
</dbReference>
<feature type="chain" id="PRO_5016360559" evidence="6">
    <location>
        <begin position="24"/>
        <end position="271"/>
    </location>
</feature>
<comment type="subcellular location">
    <subcellularLocation>
        <location evidence="1">Cell outer membrane</location>
    </subcellularLocation>
</comment>
<evidence type="ECO:0000313" key="9">
    <source>
        <dbReference type="Proteomes" id="UP000249130"/>
    </source>
</evidence>
<feature type="signal peptide" evidence="6">
    <location>
        <begin position="1"/>
        <end position="23"/>
    </location>
</feature>
<evidence type="ECO:0000256" key="1">
    <source>
        <dbReference type="ARBA" id="ARBA00004442"/>
    </source>
</evidence>
<dbReference type="EMBL" id="NPEX01000112">
    <property type="protein sequence ID" value="RAI43004.1"/>
    <property type="molecule type" value="Genomic_DNA"/>
</dbReference>
<dbReference type="GO" id="GO:0009279">
    <property type="term" value="C:cell outer membrane"/>
    <property type="evidence" value="ECO:0007669"/>
    <property type="project" value="UniProtKB-SubCell"/>
</dbReference>
<evidence type="ECO:0000256" key="6">
    <source>
        <dbReference type="SAM" id="SignalP"/>
    </source>
</evidence>
<evidence type="ECO:0000256" key="2">
    <source>
        <dbReference type="ARBA" id="ARBA00022729"/>
    </source>
</evidence>
<dbReference type="OrthoDB" id="5643626at2"/>
<dbReference type="SUPFAM" id="SSF56925">
    <property type="entry name" value="OMPA-like"/>
    <property type="match status" value="1"/>
</dbReference>
<organism evidence="8 9">
    <name type="scientific">Rhodoplanes roseus</name>
    <dbReference type="NCBI Taxonomy" id="29409"/>
    <lineage>
        <taxon>Bacteria</taxon>
        <taxon>Pseudomonadati</taxon>
        <taxon>Pseudomonadota</taxon>
        <taxon>Alphaproteobacteria</taxon>
        <taxon>Hyphomicrobiales</taxon>
        <taxon>Nitrobacteraceae</taxon>
        <taxon>Rhodoplanes</taxon>
    </lineage>
</organism>